<dbReference type="Proteomes" id="UP000011770">
    <property type="component" value="Unassembled WGS sequence"/>
</dbReference>
<evidence type="ECO:0000313" key="1">
    <source>
        <dbReference type="EMBL" id="EMF80022.1"/>
    </source>
</evidence>
<reference evidence="1 2" key="1">
    <citation type="submission" date="2013-01" db="EMBL/GenBank/DDBJ databases">
        <authorList>
            <person name="Harkins D.M."/>
            <person name="Durkin A.S."/>
            <person name="Brinkac L.M."/>
            <person name="Haft D.H."/>
            <person name="Selengut J.D."/>
            <person name="Sanka R."/>
            <person name="DePew J."/>
            <person name="Purushe J."/>
            <person name="Tulsiani S.M."/>
            <person name="Graham G.C."/>
            <person name="Burns M.-A."/>
            <person name="Dohnt M.F."/>
            <person name="Smythe L.D."/>
            <person name="McKay D.B."/>
            <person name="Craig S.B."/>
            <person name="Vinetz J.M."/>
            <person name="Sutton G.G."/>
            <person name="Nierman W.C."/>
            <person name="Fouts D.E."/>
        </authorList>
    </citation>
    <scope>NUCLEOTIDE SEQUENCE [LARGE SCALE GENOMIC DNA]</scope>
    <source>
        <strain evidence="1 2">LT2116</strain>
    </source>
</reference>
<name>M3FHV2_9LEPT</name>
<comment type="caution">
    <text evidence="1">The sequence shown here is derived from an EMBL/GenBank/DDBJ whole genome shotgun (WGS) entry which is preliminary data.</text>
</comment>
<gene>
    <name evidence="1" type="ORF">LEP1GSC188_4864</name>
</gene>
<dbReference type="AlphaFoldDB" id="M3FHV2"/>
<dbReference type="SUPFAM" id="SSF88874">
    <property type="entry name" value="Receptor-binding domain of short tail fibre protein gp12"/>
    <property type="match status" value="1"/>
</dbReference>
<organism evidence="1 2">
    <name type="scientific">Leptospira weilii serovar Topaz str. LT2116</name>
    <dbReference type="NCBI Taxonomy" id="1088540"/>
    <lineage>
        <taxon>Bacteria</taxon>
        <taxon>Pseudomonadati</taxon>
        <taxon>Spirochaetota</taxon>
        <taxon>Spirochaetia</taxon>
        <taxon>Leptospirales</taxon>
        <taxon>Leptospiraceae</taxon>
        <taxon>Leptospira</taxon>
    </lineage>
</organism>
<sequence length="511" mass="55265">MSWIQVETGRFENGSGWILENDGIFGWIMYNEEVEDEFPDTFLVLSDLFTNPGLSVITADPVTGKLPTQYLPALAINDTFVVNSQAGMLSLSAQRGDIAVRTDLPGPGMFILSGDDPTFLPNWIPLTTTYPDWSNIQNKPTSFPSSNHDHDSLYYTKPEIDNALLTKRNIGIPIPAEDITQDELHRFVTDVEKAAWNNPPVPDWNTISNKPLTFPSSAHDHDSRYYTKLQIDSTLDQKRNVSIPIAATEVTEDITHRFVTDAEKAAWNAAAGGGFLVPLGGVLEDPFDQLPSSNFRETNGQEISRSTFATIWNLASRTVASIAPATDRVNVVLHGLTEGQLIKFGFTGGGITALTNYYVRNPTANDFQISVNPTGGVVNLTSSQTGELITNMEYGFGNGASTFNVPDRRGIFLRGAGVHGSRTKTTGAYYDGGAVGFAGQDRQIPHRHQQYAGDIAGGTYGQGGRYGDSGGASAATILYTGSPVSDGTGSPRSGDEVAPAWVAVKYKVRVL</sequence>
<dbReference type="EMBL" id="AHOR02000065">
    <property type="protein sequence ID" value="EMF80022.1"/>
    <property type="molecule type" value="Genomic_DNA"/>
</dbReference>
<evidence type="ECO:0000313" key="2">
    <source>
        <dbReference type="Proteomes" id="UP000011770"/>
    </source>
</evidence>
<evidence type="ECO:0008006" key="3">
    <source>
        <dbReference type="Google" id="ProtNLM"/>
    </source>
</evidence>
<accession>M3FHV2</accession>
<proteinExistence type="predicted"/>
<protein>
    <recommendedName>
        <fullName evidence="3">Tail fiber protein</fullName>
    </recommendedName>
</protein>